<proteinExistence type="predicted"/>
<dbReference type="SUPFAM" id="SSF56935">
    <property type="entry name" value="Porins"/>
    <property type="match status" value="1"/>
</dbReference>
<dbReference type="EMBL" id="JBHLWO010000002">
    <property type="protein sequence ID" value="MFC0319758.1"/>
    <property type="molecule type" value="Genomic_DNA"/>
</dbReference>
<evidence type="ECO:0000313" key="1">
    <source>
        <dbReference type="EMBL" id="MFC0319758.1"/>
    </source>
</evidence>
<organism evidence="1 2">
    <name type="scientific">Olivibacter oleidegradans</name>
    <dbReference type="NCBI Taxonomy" id="760123"/>
    <lineage>
        <taxon>Bacteria</taxon>
        <taxon>Pseudomonadati</taxon>
        <taxon>Bacteroidota</taxon>
        <taxon>Sphingobacteriia</taxon>
        <taxon>Sphingobacteriales</taxon>
        <taxon>Sphingobacteriaceae</taxon>
        <taxon>Olivibacter</taxon>
    </lineage>
</organism>
<dbReference type="RefSeq" id="WP_149105728.1">
    <property type="nucleotide sequence ID" value="NZ_JBHLWO010000002.1"/>
</dbReference>
<sequence>MRFIVPFLSFFSILVVHCQELKISGQLKTIDGKGIPYANITLKSAQQTIIAYTTSNIEGYFSFTLNDTTTTAHWLEVNHLGYKKFRTSVINGKMEYLIMLEEQPIDLAEVEVKSPPIRSKNDTLSYDVESFAKSEDRTIGDVLKRMPGIEVEESGQIKYNGKNISNFYIDGDDLLNDRYNIGTRAIPQDMVKDVEVLQNHQPIEVLRDKSYSDDVAINLKIKEDAKLKLTGQIKMGGGIPNLYEAELNSLLFNDKHKMLNVAKANDIGVDLSRELTAFNAENQLQSMNNQRPSEILSSGTVSEPNLPKERYNFNHSALVSANNLTNLKNSFQLKSTINLLYNRNDMNYNSLTNMYVNNDTIRYSEVQNIENKPLMADFSVSLKNNNKKYYFNNMLQVNFSNEKSVSDLQSNSFDFSQQLKTGQYDFSNKISYLHSLKNQHILSFNWYLNYFNKPQTLTINPGINDGALNDSIPFQAVNQITNLPTWFSNLSLSYRIPKGRIKQHYLVGLVSEWQHLTSNLELRQANGDWTPYGNSLDNDLYWKRHRININPSFEYEKGPWESLLSFPLSIQSINYEDVGFKFRENFSKWLFNPAWNLSYNLNSEDYLAVNYSYNNQIGNISDLYRGAILTNYRSLQSNNASLQERNLHNIGLRYNYQRNLQMFFMNASINYSKVRSNTILSHIVSNNLFQTVLLPFSNKSHDLSIAAGISKYLFDIDVNIGANASWNNTRYNQFLNNQLLPFNNLTFSFSPYFETRLLNFLFLKYAGRGNWTTSKMIGATAGIDFPDRQIQFFDQSLDLTFRPFENAFFKLSGRQLLTTQKNAENVKYLFTDLNFRYKIDKWKTDIELDASNLTDIRSYELYTLSSNQFGYSQYDLRGRMLLLRLSFRI</sequence>
<keyword evidence="2" id="KW-1185">Reference proteome</keyword>
<dbReference type="SUPFAM" id="SSF49464">
    <property type="entry name" value="Carboxypeptidase regulatory domain-like"/>
    <property type="match status" value="1"/>
</dbReference>
<name>A0ABV6HLI2_9SPHI</name>
<evidence type="ECO:0000313" key="2">
    <source>
        <dbReference type="Proteomes" id="UP001589774"/>
    </source>
</evidence>
<reference evidence="1 2" key="1">
    <citation type="submission" date="2024-09" db="EMBL/GenBank/DDBJ databases">
        <authorList>
            <person name="Sun Q."/>
            <person name="Mori K."/>
        </authorList>
    </citation>
    <scope>NUCLEOTIDE SEQUENCE [LARGE SCALE GENOMIC DNA]</scope>
    <source>
        <strain evidence="1 2">CCM 7765</strain>
    </source>
</reference>
<accession>A0ABV6HLI2</accession>
<dbReference type="Proteomes" id="UP001589774">
    <property type="component" value="Unassembled WGS sequence"/>
</dbReference>
<dbReference type="InterPro" id="IPR008969">
    <property type="entry name" value="CarboxyPept-like_regulatory"/>
</dbReference>
<gene>
    <name evidence="1" type="ORF">ACFFI0_15660</name>
</gene>
<protein>
    <submittedName>
        <fullName evidence="1">Uncharacterized protein</fullName>
    </submittedName>
</protein>
<comment type="caution">
    <text evidence="1">The sequence shown here is derived from an EMBL/GenBank/DDBJ whole genome shotgun (WGS) entry which is preliminary data.</text>
</comment>